<gene>
    <name evidence="3" type="ORF">AAP_03407</name>
</gene>
<organism evidence="3 4">
    <name type="scientific">Ascosphaera apis ARSEF 7405</name>
    <dbReference type="NCBI Taxonomy" id="392613"/>
    <lineage>
        <taxon>Eukaryota</taxon>
        <taxon>Fungi</taxon>
        <taxon>Dikarya</taxon>
        <taxon>Ascomycota</taxon>
        <taxon>Pezizomycotina</taxon>
        <taxon>Eurotiomycetes</taxon>
        <taxon>Eurotiomycetidae</taxon>
        <taxon>Onygenales</taxon>
        <taxon>Ascosphaeraceae</taxon>
        <taxon>Ascosphaera</taxon>
    </lineage>
</organism>
<dbReference type="OrthoDB" id="5422283at2759"/>
<feature type="compositionally biased region" description="Basic and acidic residues" evidence="1">
    <location>
        <begin position="149"/>
        <end position="180"/>
    </location>
</feature>
<comment type="caution">
    <text evidence="3">The sequence shown here is derived from an EMBL/GenBank/DDBJ whole genome shotgun (WGS) entry which is preliminary data.</text>
</comment>
<feature type="region of interest" description="Disordered" evidence="1">
    <location>
        <begin position="94"/>
        <end position="114"/>
    </location>
</feature>
<accession>A0A167YEH6</accession>
<feature type="compositionally biased region" description="Low complexity" evidence="1">
    <location>
        <begin position="196"/>
        <end position="233"/>
    </location>
</feature>
<reference evidence="3 4" key="1">
    <citation type="journal article" date="2016" name="Genome Biol. Evol.">
        <title>Divergent and convergent evolution of fungal pathogenicity.</title>
        <authorList>
            <person name="Shang Y."/>
            <person name="Xiao G."/>
            <person name="Zheng P."/>
            <person name="Cen K."/>
            <person name="Zhan S."/>
            <person name="Wang C."/>
        </authorList>
    </citation>
    <scope>NUCLEOTIDE SEQUENCE [LARGE SCALE GENOMIC DNA]</scope>
    <source>
        <strain evidence="3 4">ARSEF 7405</strain>
    </source>
</reference>
<feature type="domain" description="SUZ-C" evidence="2">
    <location>
        <begin position="291"/>
        <end position="339"/>
    </location>
</feature>
<dbReference type="PROSITE" id="PS51938">
    <property type="entry name" value="SUZ_C"/>
    <property type="match status" value="1"/>
</dbReference>
<dbReference type="Proteomes" id="UP000242877">
    <property type="component" value="Unassembled WGS sequence"/>
</dbReference>
<feature type="compositionally biased region" description="Low complexity" evidence="1">
    <location>
        <begin position="279"/>
        <end position="290"/>
    </location>
</feature>
<feature type="compositionally biased region" description="Low complexity" evidence="1">
    <location>
        <begin position="25"/>
        <end position="35"/>
    </location>
</feature>
<evidence type="ECO:0000256" key="1">
    <source>
        <dbReference type="SAM" id="MobiDB-lite"/>
    </source>
</evidence>
<dbReference type="AlphaFoldDB" id="A0A167YEH6"/>
<sequence length="345" mass="37279">MNPNPSVPDVWGEDWETIADRESSQAESQSQSQPSVDKKLSGRAAKAQRRAAQAEFNRQLWAEAEAEKEAYQPFLETRNAGVPLRSEFKPQLKLLSRKPVSTPPSQAAQDKGPQSLAALASGIQRVTLATPDDLGIPFTNDDDDDDDDEKNKEPELTPEERQRKAQAELAEKQRKYEEIRQQLFGTASGDVPASATYNNNNNTYSGRRSGTSTPGSMNGYNGGNNTANNGQRNRNSRRGGGNRAGSNPRDAMSMNGGREKKQLFDPTSSPRPSGGGSNSGNARSRGGRQQHQSRERSDRAGLSQSQSSPQPAPPQNYIMPIRAPKGPDGSGRGGFGFAPRGGRSG</sequence>
<dbReference type="EMBL" id="AZGZ01000014">
    <property type="protein sequence ID" value="KZZ91237.1"/>
    <property type="molecule type" value="Genomic_DNA"/>
</dbReference>
<protein>
    <recommendedName>
        <fullName evidence="2">SUZ-C domain-containing protein</fullName>
    </recommendedName>
</protein>
<name>A0A167YEH6_9EURO</name>
<proteinExistence type="predicted"/>
<dbReference type="InterPro" id="IPR024642">
    <property type="entry name" value="SUZ-C"/>
</dbReference>
<evidence type="ECO:0000259" key="2">
    <source>
        <dbReference type="PROSITE" id="PS51938"/>
    </source>
</evidence>
<keyword evidence="4" id="KW-1185">Reference proteome</keyword>
<evidence type="ECO:0000313" key="4">
    <source>
        <dbReference type="Proteomes" id="UP000242877"/>
    </source>
</evidence>
<feature type="region of interest" description="Disordered" evidence="1">
    <location>
        <begin position="128"/>
        <end position="345"/>
    </location>
</feature>
<evidence type="ECO:0000313" key="3">
    <source>
        <dbReference type="EMBL" id="KZZ91237.1"/>
    </source>
</evidence>
<dbReference type="VEuPathDB" id="FungiDB:AAP_03407"/>
<feature type="region of interest" description="Disordered" evidence="1">
    <location>
        <begin position="18"/>
        <end position="55"/>
    </location>
</feature>